<keyword evidence="1" id="KW-0548">Nucleotidyltransferase</keyword>
<dbReference type="GO" id="GO:0003964">
    <property type="term" value="F:RNA-directed DNA polymerase activity"/>
    <property type="evidence" value="ECO:0007669"/>
    <property type="project" value="UniProtKB-KW"/>
</dbReference>
<organism evidence="1 2">
    <name type="scientific">Plakobranchus ocellatus</name>
    <dbReference type="NCBI Taxonomy" id="259542"/>
    <lineage>
        <taxon>Eukaryota</taxon>
        <taxon>Metazoa</taxon>
        <taxon>Spiralia</taxon>
        <taxon>Lophotrochozoa</taxon>
        <taxon>Mollusca</taxon>
        <taxon>Gastropoda</taxon>
        <taxon>Heterobranchia</taxon>
        <taxon>Euthyneura</taxon>
        <taxon>Panpulmonata</taxon>
        <taxon>Sacoglossa</taxon>
        <taxon>Placobranchoidea</taxon>
        <taxon>Plakobranchidae</taxon>
        <taxon>Plakobranchus</taxon>
    </lineage>
</organism>
<keyword evidence="2" id="KW-1185">Reference proteome</keyword>
<name>A0AAV4ATQ9_9GAST</name>
<dbReference type="AlphaFoldDB" id="A0AAV4ATQ9"/>
<evidence type="ECO:0000313" key="1">
    <source>
        <dbReference type="EMBL" id="GFO11725.1"/>
    </source>
</evidence>
<evidence type="ECO:0000313" key="2">
    <source>
        <dbReference type="Proteomes" id="UP000735302"/>
    </source>
</evidence>
<protein>
    <submittedName>
        <fullName evidence="1">Reverse transcriptase</fullName>
    </submittedName>
</protein>
<comment type="caution">
    <text evidence="1">The sequence shown here is derived from an EMBL/GenBank/DDBJ whole genome shotgun (WGS) entry which is preliminary data.</text>
</comment>
<proteinExistence type="predicted"/>
<dbReference type="Proteomes" id="UP000735302">
    <property type="component" value="Unassembled WGS sequence"/>
</dbReference>
<sequence length="129" mass="14732">MLKRKAGSQCFNKYSEESEACRILVLINYSRRVSNQENLSLRKGKIDEDVCFKVAVKICEVPYKSRMEEANIHAREKYQHLSKTLEMAGHNSQMLPIEVGAKGFVGKSAYNPLSKLSINATEERELLKH</sequence>
<reference evidence="1 2" key="1">
    <citation type="journal article" date="2021" name="Elife">
        <title>Chloroplast acquisition without the gene transfer in kleptoplastic sea slugs, Plakobranchus ocellatus.</title>
        <authorList>
            <person name="Maeda T."/>
            <person name="Takahashi S."/>
            <person name="Yoshida T."/>
            <person name="Shimamura S."/>
            <person name="Takaki Y."/>
            <person name="Nagai Y."/>
            <person name="Toyoda A."/>
            <person name="Suzuki Y."/>
            <person name="Arimoto A."/>
            <person name="Ishii H."/>
            <person name="Satoh N."/>
            <person name="Nishiyama T."/>
            <person name="Hasebe M."/>
            <person name="Maruyama T."/>
            <person name="Minagawa J."/>
            <person name="Obokata J."/>
            <person name="Shigenobu S."/>
        </authorList>
    </citation>
    <scope>NUCLEOTIDE SEQUENCE [LARGE SCALE GENOMIC DNA]</scope>
</reference>
<keyword evidence="1" id="KW-0695">RNA-directed DNA polymerase</keyword>
<keyword evidence="1" id="KW-0808">Transferase</keyword>
<dbReference type="EMBL" id="BLXT01004326">
    <property type="protein sequence ID" value="GFO11725.1"/>
    <property type="molecule type" value="Genomic_DNA"/>
</dbReference>
<gene>
    <name evidence="1" type="ORF">PoB_003823000</name>
</gene>
<accession>A0AAV4ATQ9</accession>